<dbReference type="EMBL" id="JALNMJ010000041">
    <property type="protein sequence ID" value="MCK7616068.1"/>
    <property type="molecule type" value="Genomic_DNA"/>
</dbReference>
<feature type="domain" description="RNase H type-1" evidence="11">
    <location>
        <begin position="4"/>
        <end position="140"/>
    </location>
</feature>
<comment type="caution">
    <text evidence="12">The sequence shown here is derived from an EMBL/GenBank/DDBJ whole genome shotgun (WGS) entry which is preliminary data.</text>
</comment>
<evidence type="ECO:0000259" key="11">
    <source>
        <dbReference type="PROSITE" id="PS50879"/>
    </source>
</evidence>
<evidence type="ECO:0000256" key="9">
    <source>
        <dbReference type="ARBA" id="ARBA00022801"/>
    </source>
</evidence>
<name>A0ABT0H2Z9_9HYPH</name>
<evidence type="ECO:0000256" key="7">
    <source>
        <dbReference type="ARBA" id="ARBA00022723"/>
    </source>
</evidence>
<keyword evidence="8" id="KW-0255">Endonuclease</keyword>
<evidence type="ECO:0000256" key="1">
    <source>
        <dbReference type="ARBA" id="ARBA00000077"/>
    </source>
</evidence>
<comment type="similarity">
    <text evidence="3">Belongs to the RNase H family.</text>
</comment>
<keyword evidence="13" id="KW-1185">Reference proteome</keyword>
<comment type="subunit">
    <text evidence="4">Monomer.</text>
</comment>
<evidence type="ECO:0000256" key="10">
    <source>
        <dbReference type="ARBA" id="ARBA00022842"/>
    </source>
</evidence>
<proteinExistence type="inferred from homology"/>
<dbReference type="RefSeq" id="WP_248160026.1">
    <property type="nucleotide sequence ID" value="NZ_JALNMJ010000041.1"/>
</dbReference>
<comment type="cofactor">
    <cofactor evidence="2">
        <name>Mg(2+)</name>
        <dbReference type="ChEBI" id="CHEBI:18420"/>
    </cofactor>
</comment>
<dbReference type="Gene3D" id="3.30.420.10">
    <property type="entry name" value="Ribonuclease H-like superfamily/Ribonuclease H"/>
    <property type="match status" value="1"/>
</dbReference>
<dbReference type="InterPro" id="IPR036397">
    <property type="entry name" value="RNaseH_sf"/>
</dbReference>
<keyword evidence="6" id="KW-0540">Nuclease</keyword>
<evidence type="ECO:0000256" key="8">
    <source>
        <dbReference type="ARBA" id="ARBA00022759"/>
    </source>
</evidence>
<dbReference type="PANTHER" id="PTHR10642:SF26">
    <property type="entry name" value="RIBONUCLEASE H1"/>
    <property type="match status" value="1"/>
</dbReference>
<protein>
    <recommendedName>
        <fullName evidence="5">ribonuclease H</fullName>
        <ecNumber evidence="5">3.1.26.4</ecNumber>
    </recommendedName>
</protein>
<dbReference type="InterPro" id="IPR022892">
    <property type="entry name" value="RNaseHI"/>
</dbReference>
<dbReference type="SUPFAM" id="SSF53098">
    <property type="entry name" value="Ribonuclease H-like"/>
    <property type="match status" value="1"/>
</dbReference>
<dbReference type="InterPro" id="IPR012337">
    <property type="entry name" value="RNaseH-like_sf"/>
</dbReference>
<organism evidence="12 13">
    <name type="scientific">Roseibium sediminicola</name>
    <dbReference type="NCBI Taxonomy" id="2933272"/>
    <lineage>
        <taxon>Bacteria</taxon>
        <taxon>Pseudomonadati</taxon>
        <taxon>Pseudomonadota</taxon>
        <taxon>Alphaproteobacteria</taxon>
        <taxon>Hyphomicrobiales</taxon>
        <taxon>Stappiaceae</taxon>
        <taxon>Roseibium</taxon>
    </lineage>
</organism>
<dbReference type="NCBIfam" id="NF001236">
    <property type="entry name" value="PRK00203.1"/>
    <property type="match status" value="1"/>
</dbReference>
<dbReference type="GO" id="GO:0004523">
    <property type="term" value="F:RNA-DNA hybrid ribonuclease activity"/>
    <property type="evidence" value="ECO:0007669"/>
    <property type="project" value="UniProtKB-EC"/>
</dbReference>
<dbReference type="Proteomes" id="UP001431221">
    <property type="component" value="Unassembled WGS sequence"/>
</dbReference>
<dbReference type="PANTHER" id="PTHR10642">
    <property type="entry name" value="RIBONUCLEASE H1"/>
    <property type="match status" value="1"/>
</dbReference>
<evidence type="ECO:0000256" key="2">
    <source>
        <dbReference type="ARBA" id="ARBA00001946"/>
    </source>
</evidence>
<sequence length="152" mass="17106">MPRQPKPLVLYTDGSCSGNPGPGGFGAVLIGKKEALHMWGGEEHTTNNRMELMAAIRGLQAIKRPREVIVWSDSTYLVKGASSWIYGWNKKGFKGVKNPDLWLEIDRLQSIHDVEWNWVKAHSGNELNELADSLAHTGRRTQVYDEVRVPLQ</sequence>
<keyword evidence="10" id="KW-0460">Magnesium</keyword>
<evidence type="ECO:0000313" key="13">
    <source>
        <dbReference type="Proteomes" id="UP001431221"/>
    </source>
</evidence>
<evidence type="ECO:0000313" key="12">
    <source>
        <dbReference type="EMBL" id="MCK7616068.1"/>
    </source>
</evidence>
<keyword evidence="7" id="KW-0479">Metal-binding</keyword>
<accession>A0ABT0H2Z9</accession>
<dbReference type="Pfam" id="PF00075">
    <property type="entry name" value="RNase_H"/>
    <property type="match status" value="1"/>
</dbReference>
<gene>
    <name evidence="12" type="primary">rnhA</name>
    <name evidence="12" type="ORF">M0H32_28275</name>
</gene>
<keyword evidence="9 12" id="KW-0378">Hydrolase</keyword>
<evidence type="ECO:0000256" key="3">
    <source>
        <dbReference type="ARBA" id="ARBA00005300"/>
    </source>
</evidence>
<dbReference type="CDD" id="cd09278">
    <property type="entry name" value="RNase_HI_prokaryote_like"/>
    <property type="match status" value="1"/>
</dbReference>
<dbReference type="InterPro" id="IPR050092">
    <property type="entry name" value="RNase_H"/>
</dbReference>
<dbReference type="EC" id="3.1.26.4" evidence="5"/>
<evidence type="ECO:0000256" key="4">
    <source>
        <dbReference type="ARBA" id="ARBA00011245"/>
    </source>
</evidence>
<evidence type="ECO:0000256" key="6">
    <source>
        <dbReference type="ARBA" id="ARBA00022722"/>
    </source>
</evidence>
<evidence type="ECO:0000256" key="5">
    <source>
        <dbReference type="ARBA" id="ARBA00012180"/>
    </source>
</evidence>
<dbReference type="InterPro" id="IPR002156">
    <property type="entry name" value="RNaseH_domain"/>
</dbReference>
<dbReference type="PROSITE" id="PS50879">
    <property type="entry name" value="RNASE_H_1"/>
    <property type="match status" value="1"/>
</dbReference>
<comment type="catalytic activity">
    <reaction evidence="1">
        <text>Endonucleolytic cleavage to 5'-phosphomonoester.</text>
        <dbReference type="EC" id="3.1.26.4"/>
    </reaction>
</comment>
<reference evidence="12" key="1">
    <citation type="submission" date="2022-04" db="EMBL/GenBank/DDBJ databases">
        <title>Roseibium sp. CAU 1639 isolated from mud.</title>
        <authorList>
            <person name="Kim W."/>
        </authorList>
    </citation>
    <scope>NUCLEOTIDE SEQUENCE</scope>
    <source>
        <strain evidence="12">CAU 1639</strain>
    </source>
</reference>